<evidence type="ECO:0000313" key="1">
    <source>
        <dbReference type="EMBL" id="CAD7705134.1"/>
    </source>
</evidence>
<organism evidence="1 2">
    <name type="scientific">Ostreobium quekettii</name>
    <dbReference type="NCBI Taxonomy" id="121088"/>
    <lineage>
        <taxon>Eukaryota</taxon>
        <taxon>Viridiplantae</taxon>
        <taxon>Chlorophyta</taxon>
        <taxon>core chlorophytes</taxon>
        <taxon>Ulvophyceae</taxon>
        <taxon>TCBD clade</taxon>
        <taxon>Bryopsidales</taxon>
        <taxon>Ostreobineae</taxon>
        <taxon>Ostreobiaceae</taxon>
        <taxon>Ostreobium</taxon>
    </lineage>
</organism>
<dbReference type="Proteomes" id="UP000708148">
    <property type="component" value="Unassembled WGS sequence"/>
</dbReference>
<sequence length="69" mass="7338">GGDTLTVDKRRDPEVRRIKDCGDYETALAASTAVSEATKSIDPAEVVCPMGGLQKTTKDVQCCCGCDEE</sequence>
<feature type="non-terminal residue" evidence="1">
    <location>
        <position position="1"/>
    </location>
</feature>
<keyword evidence="2" id="KW-1185">Reference proteome</keyword>
<gene>
    <name evidence="1" type="ORF">OSTQU699_LOCUS10489</name>
</gene>
<evidence type="ECO:0000313" key="2">
    <source>
        <dbReference type="Proteomes" id="UP000708148"/>
    </source>
</evidence>
<dbReference type="AlphaFoldDB" id="A0A8S1JC67"/>
<proteinExistence type="predicted"/>
<accession>A0A8S1JC67</accession>
<comment type="caution">
    <text evidence="1">The sequence shown here is derived from an EMBL/GenBank/DDBJ whole genome shotgun (WGS) entry which is preliminary data.</text>
</comment>
<name>A0A8S1JC67_9CHLO</name>
<reference evidence="1" key="1">
    <citation type="submission" date="2020-12" db="EMBL/GenBank/DDBJ databases">
        <authorList>
            <person name="Iha C."/>
        </authorList>
    </citation>
    <scope>NUCLEOTIDE SEQUENCE</scope>
</reference>
<protein>
    <submittedName>
        <fullName evidence="1">Uncharacterized protein</fullName>
    </submittedName>
</protein>
<dbReference type="EMBL" id="CAJHUC010003030">
    <property type="protein sequence ID" value="CAD7705134.1"/>
    <property type="molecule type" value="Genomic_DNA"/>
</dbReference>